<evidence type="ECO:0000313" key="2">
    <source>
        <dbReference type="EMBL" id="SDS82679.1"/>
    </source>
</evidence>
<dbReference type="SMART" id="SM00490">
    <property type="entry name" value="HELICc"/>
    <property type="match status" value="1"/>
</dbReference>
<keyword evidence="3" id="KW-1185">Reference proteome</keyword>
<keyword evidence="2" id="KW-0067">ATP-binding</keyword>
<feature type="domain" description="Helicase C-terminal" evidence="1">
    <location>
        <begin position="62"/>
        <end position="212"/>
    </location>
</feature>
<dbReference type="SUPFAM" id="SSF52540">
    <property type="entry name" value="P-loop containing nucleoside triphosphate hydrolases"/>
    <property type="match status" value="1"/>
</dbReference>
<dbReference type="Proteomes" id="UP000243426">
    <property type="component" value="Chromosome I"/>
</dbReference>
<dbReference type="EMBL" id="LT629748">
    <property type="protein sequence ID" value="SDS82679.1"/>
    <property type="molecule type" value="Genomic_DNA"/>
</dbReference>
<evidence type="ECO:0000259" key="1">
    <source>
        <dbReference type="PROSITE" id="PS51194"/>
    </source>
</evidence>
<name>A0A1H1VER5_9GAMM</name>
<keyword evidence="2" id="KW-0378">Hydrolase</keyword>
<sequence>MSLCDDNLVYESNLFAGVSAKLLVPFHYFGIFDDDVDYQSIPWRNGRFDPELLNNKLATLGRARHALSTWRDRAQTRTLAFCVSTRHADFMADYFSRQGVKAAAVYASSQLSRGEALDQLTSGELEVLFSVDLFNEGVDLPAIDTVMMLRPTESKILFLQQLGRGLRKAAEKEKLVVLDFVANHKSFLHKPMALMGQSMTYKGLAAFANAVERQNLDLPEGCYVNYDLQFIDFLKSLDSGSVESDYRALSDSLGRRPTLTEFYHSGVSLTGMRRQYGNWFGLLAELEHDSVPE</sequence>
<reference evidence="3" key="1">
    <citation type="submission" date="2016-10" db="EMBL/GenBank/DDBJ databases">
        <authorList>
            <person name="Varghese N."/>
            <person name="Submissions S."/>
        </authorList>
    </citation>
    <scope>NUCLEOTIDE SEQUENCE [LARGE SCALE GENOMIC DNA]</scope>
    <source>
        <strain evidence="3">2SM5</strain>
    </source>
</reference>
<keyword evidence="2" id="KW-0547">Nucleotide-binding</keyword>
<dbReference type="InterPro" id="IPR001650">
    <property type="entry name" value="Helicase_C-like"/>
</dbReference>
<protein>
    <submittedName>
        <fullName evidence="2">Helicase conserved C-terminal domain-containing protein</fullName>
    </submittedName>
</protein>
<keyword evidence="2" id="KW-0347">Helicase</keyword>
<dbReference type="GO" id="GO:0004386">
    <property type="term" value="F:helicase activity"/>
    <property type="evidence" value="ECO:0007669"/>
    <property type="project" value="UniProtKB-KW"/>
</dbReference>
<dbReference type="CDD" id="cd18799">
    <property type="entry name" value="SF2_C_EcoAI-like"/>
    <property type="match status" value="1"/>
</dbReference>
<dbReference type="RefSeq" id="WP_197674201.1">
    <property type="nucleotide sequence ID" value="NZ_LT629748.1"/>
</dbReference>
<dbReference type="PANTHER" id="PTHR47962">
    <property type="entry name" value="ATP-DEPENDENT HELICASE LHR-RELATED-RELATED"/>
    <property type="match status" value="1"/>
</dbReference>
<dbReference type="AlphaFoldDB" id="A0A1H1VER5"/>
<dbReference type="GO" id="GO:0003677">
    <property type="term" value="F:DNA binding"/>
    <property type="evidence" value="ECO:0007669"/>
    <property type="project" value="TreeGrafter"/>
</dbReference>
<proteinExistence type="predicted"/>
<organism evidence="2 3">
    <name type="scientific">Halopseudomonas litoralis</name>
    <dbReference type="NCBI Taxonomy" id="797277"/>
    <lineage>
        <taxon>Bacteria</taxon>
        <taxon>Pseudomonadati</taxon>
        <taxon>Pseudomonadota</taxon>
        <taxon>Gammaproteobacteria</taxon>
        <taxon>Pseudomonadales</taxon>
        <taxon>Pseudomonadaceae</taxon>
        <taxon>Halopseudomonas</taxon>
    </lineage>
</organism>
<dbReference type="STRING" id="797277.SAMN05216198_2886"/>
<accession>A0A1H1VER5</accession>
<dbReference type="PROSITE" id="PS51194">
    <property type="entry name" value="HELICASE_CTER"/>
    <property type="match status" value="1"/>
</dbReference>
<dbReference type="Gene3D" id="3.40.50.300">
    <property type="entry name" value="P-loop containing nucleotide triphosphate hydrolases"/>
    <property type="match status" value="1"/>
</dbReference>
<evidence type="ECO:0000313" key="3">
    <source>
        <dbReference type="Proteomes" id="UP000243426"/>
    </source>
</evidence>
<gene>
    <name evidence="2" type="ORF">SAMN05216198_2886</name>
</gene>
<dbReference type="InterPro" id="IPR052511">
    <property type="entry name" value="ATP-dep_Helicase"/>
</dbReference>
<dbReference type="Pfam" id="PF00271">
    <property type="entry name" value="Helicase_C"/>
    <property type="match status" value="1"/>
</dbReference>
<dbReference type="InterPro" id="IPR027417">
    <property type="entry name" value="P-loop_NTPase"/>
</dbReference>
<dbReference type="PANTHER" id="PTHR47962:SF4">
    <property type="entry name" value="HELICASE"/>
    <property type="match status" value="1"/>
</dbReference>
<dbReference type="GO" id="GO:0016887">
    <property type="term" value="F:ATP hydrolysis activity"/>
    <property type="evidence" value="ECO:0007669"/>
    <property type="project" value="TreeGrafter"/>
</dbReference>